<protein>
    <recommendedName>
        <fullName evidence="2">F-box domain-containing protein</fullName>
    </recommendedName>
</protein>
<feature type="compositionally biased region" description="Polar residues" evidence="1">
    <location>
        <begin position="352"/>
        <end position="369"/>
    </location>
</feature>
<feature type="compositionally biased region" description="Polar residues" evidence="1">
    <location>
        <begin position="422"/>
        <end position="435"/>
    </location>
</feature>
<feature type="compositionally biased region" description="Polar residues" evidence="1">
    <location>
        <begin position="376"/>
        <end position="394"/>
    </location>
</feature>
<feature type="region of interest" description="Disordered" evidence="1">
    <location>
        <begin position="419"/>
        <end position="442"/>
    </location>
</feature>
<feature type="compositionally biased region" description="Acidic residues" evidence="1">
    <location>
        <begin position="319"/>
        <end position="338"/>
    </location>
</feature>
<dbReference type="Pfam" id="PF00646">
    <property type="entry name" value="F-box"/>
    <property type="match status" value="1"/>
</dbReference>
<reference evidence="3" key="2">
    <citation type="journal article" date="2019" name="IMA Fungus">
        <title>Genome sequencing and comparison of five Tilletia species to identify candidate genes for the detection of regulated species infecting wheat.</title>
        <authorList>
            <person name="Nguyen H.D.T."/>
            <person name="Sultana T."/>
            <person name="Kesanakurti P."/>
            <person name="Hambleton S."/>
        </authorList>
    </citation>
    <scope>NUCLEOTIDE SEQUENCE</scope>
    <source>
        <strain evidence="3">DAOMC 236422</strain>
    </source>
</reference>
<evidence type="ECO:0000259" key="2">
    <source>
        <dbReference type="PROSITE" id="PS50181"/>
    </source>
</evidence>
<dbReference type="SUPFAM" id="SSF52047">
    <property type="entry name" value="RNI-like"/>
    <property type="match status" value="1"/>
</dbReference>
<dbReference type="InterPro" id="IPR032675">
    <property type="entry name" value="LRR_dom_sf"/>
</dbReference>
<organism evidence="3 4">
    <name type="scientific">Tilletia walkeri</name>
    <dbReference type="NCBI Taxonomy" id="117179"/>
    <lineage>
        <taxon>Eukaryota</taxon>
        <taxon>Fungi</taxon>
        <taxon>Dikarya</taxon>
        <taxon>Basidiomycota</taxon>
        <taxon>Ustilaginomycotina</taxon>
        <taxon>Exobasidiomycetes</taxon>
        <taxon>Tilletiales</taxon>
        <taxon>Tilletiaceae</taxon>
        <taxon>Tilletia</taxon>
    </lineage>
</organism>
<dbReference type="EMBL" id="LWDG02000052">
    <property type="protein sequence ID" value="KAE8270384.1"/>
    <property type="molecule type" value="Genomic_DNA"/>
</dbReference>
<evidence type="ECO:0000313" key="4">
    <source>
        <dbReference type="Proteomes" id="UP000078113"/>
    </source>
</evidence>
<dbReference type="Proteomes" id="UP000078113">
    <property type="component" value="Unassembled WGS sequence"/>
</dbReference>
<dbReference type="SUPFAM" id="SSF81383">
    <property type="entry name" value="F-box domain"/>
    <property type="match status" value="1"/>
</dbReference>
<dbReference type="PROSITE" id="PS50181">
    <property type="entry name" value="FBOX"/>
    <property type="match status" value="1"/>
</dbReference>
<reference evidence="3" key="1">
    <citation type="submission" date="2016-04" db="EMBL/GenBank/DDBJ databases">
        <authorList>
            <person name="Nguyen H.D."/>
            <person name="Samba Siva P."/>
            <person name="Cullis J."/>
            <person name="Levesque C.A."/>
            <person name="Hambleton S."/>
        </authorList>
    </citation>
    <scope>NUCLEOTIDE SEQUENCE</scope>
    <source>
        <strain evidence="3">DAOMC 236422</strain>
    </source>
</reference>
<proteinExistence type="predicted"/>
<keyword evidence="4" id="KW-1185">Reference proteome</keyword>
<comment type="caution">
    <text evidence="3">The sequence shown here is derived from an EMBL/GenBank/DDBJ whole genome shotgun (WGS) entry which is preliminary data.</text>
</comment>
<gene>
    <name evidence="3" type="ORF">A4X09_0g1940</name>
</gene>
<dbReference type="InterPro" id="IPR036047">
    <property type="entry name" value="F-box-like_dom_sf"/>
</dbReference>
<dbReference type="Gene3D" id="3.80.10.10">
    <property type="entry name" value="Ribonuclease Inhibitor"/>
    <property type="match status" value="1"/>
</dbReference>
<evidence type="ECO:0000256" key="1">
    <source>
        <dbReference type="SAM" id="MobiDB-lite"/>
    </source>
</evidence>
<feature type="domain" description="F-box" evidence="2">
    <location>
        <begin position="12"/>
        <end position="57"/>
    </location>
</feature>
<evidence type="ECO:0000313" key="3">
    <source>
        <dbReference type="EMBL" id="KAE8270384.1"/>
    </source>
</evidence>
<dbReference type="AlphaFoldDB" id="A0A8X7NDB5"/>
<sequence>MSGRQNGQSLLSLPLVGLPIELLKHLLEFVPHRDLPACCRVSKLFHNLASPLLYRRLWLRDQKRLHKVFTVLGSRPHLSALVRVVEIRVFPFGLAAEDLEALELAIISTFKHAVNLEELIWTRTGSLNDRVLRTIFDRIARLTLLELTGDSRSWSPALLIEKLPAVIERLSLVMPDRAVTERIPLIAQRLGPNLQSLSILSNNAAYIRDASIEAAAPFLTKLSRLSLVGCKNVTGAAILTVLTQSQTDITELSLEGLSLLPEDVDRLSKLTPKIRTLAITHPSKSVSSADFYMSLGTWVEHSEHLSRFTFYRMSGEVAAPDEEQDVSDEDGDEDEDEGVVQQEASHGPDLPHQSNALQQAAPNTSSPSSGPDVASYNETENTAQGNESAATATEDSPAEALLPFSSLQIDSPYLQRFRDQPYQPQAPTGTASTSRHGGGGPSDPFIPTAFLLRLIHARGAHLTQLRIHRLAMTVQQLGLICHNCPQLEDLVVHLFEPDWNTIKAHLASLPRLRSLHILASLRSGLDLTEDNLRCLAAASSDTLRQVGFRNRVWEITAVFDEDIDVSKTTSETPLGNGALNSRKVCLEEIDEPASAFRRSLDP</sequence>
<dbReference type="Gene3D" id="1.20.1280.50">
    <property type="match status" value="1"/>
</dbReference>
<dbReference type="InterPro" id="IPR001810">
    <property type="entry name" value="F-box_dom"/>
</dbReference>
<feature type="region of interest" description="Disordered" evidence="1">
    <location>
        <begin position="318"/>
        <end position="397"/>
    </location>
</feature>
<name>A0A8X7NDB5_9BASI</name>
<accession>A0A8X7NDB5</accession>